<dbReference type="PANTHER" id="PTHR46935:SF2">
    <property type="entry name" value="PENTACOTRIPEPTIDE-REPEAT REGION OF PRORP DOMAIN-CONTAINING PROTEIN"/>
    <property type="match status" value="1"/>
</dbReference>
<dbReference type="Pfam" id="PF01535">
    <property type="entry name" value="PPR"/>
    <property type="match status" value="3"/>
</dbReference>
<reference evidence="4 5" key="1">
    <citation type="submission" date="2024-02" db="EMBL/GenBank/DDBJ databases">
        <authorList>
            <person name="Vignale AGUSTIN F."/>
            <person name="Sosa J E."/>
            <person name="Modenutti C."/>
        </authorList>
    </citation>
    <scope>NUCLEOTIDE SEQUENCE [LARGE SCALE GENOMIC DNA]</scope>
</reference>
<feature type="repeat" description="PPR" evidence="2">
    <location>
        <begin position="373"/>
        <end position="407"/>
    </location>
</feature>
<dbReference type="NCBIfam" id="TIGR00756">
    <property type="entry name" value="PPR"/>
    <property type="match status" value="1"/>
</dbReference>
<dbReference type="SUPFAM" id="SSF48452">
    <property type="entry name" value="TPR-like"/>
    <property type="match status" value="1"/>
</dbReference>
<keyword evidence="1" id="KW-0677">Repeat</keyword>
<dbReference type="InterPro" id="IPR002885">
    <property type="entry name" value="PPR_rpt"/>
</dbReference>
<dbReference type="PROSITE" id="PS51375">
    <property type="entry name" value="PPR"/>
    <property type="match status" value="4"/>
</dbReference>
<evidence type="ECO:0000256" key="1">
    <source>
        <dbReference type="ARBA" id="ARBA00022737"/>
    </source>
</evidence>
<protein>
    <recommendedName>
        <fullName evidence="6">Pentatricopeptide repeat-containing protein</fullName>
    </recommendedName>
</protein>
<feature type="compositionally biased region" description="Polar residues" evidence="3">
    <location>
        <begin position="56"/>
        <end position="69"/>
    </location>
</feature>
<keyword evidence="5" id="KW-1185">Reference proteome</keyword>
<evidence type="ECO:0000256" key="2">
    <source>
        <dbReference type="PROSITE-ProRule" id="PRU00708"/>
    </source>
</evidence>
<name>A0ABC8QTH7_9AQUA</name>
<organism evidence="4 5">
    <name type="scientific">Ilex paraguariensis</name>
    <name type="common">yerba mate</name>
    <dbReference type="NCBI Taxonomy" id="185542"/>
    <lineage>
        <taxon>Eukaryota</taxon>
        <taxon>Viridiplantae</taxon>
        <taxon>Streptophyta</taxon>
        <taxon>Embryophyta</taxon>
        <taxon>Tracheophyta</taxon>
        <taxon>Spermatophyta</taxon>
        <taxon>Magnoliopsida</taxon>
        <taxon>eudicotyledons</taxon>
        <taxon>Gunneridae</taxon>
        <taxon>Pentapetalae</taxon>
        <taxon>asterids</taxon>
        <taxon>campanulids</taxon>
        <taxon>Aquifoliales</taxon>
        <taxon>Aquifoliaceae</taxon>
        <taxon>Ilex</taxon>
    </lineage>
</organism>
<evidence type="ECO:0008006" key="6">
    <source>
        <dbReference type="Google" id="ProtNLM"/>
    </source>
</evidence>
<accession>A0ABC8QTH7</accession>
<dbReference type="Pfam" id="PF13812">
    <property type="entry name" value="PPR_3"/>
    <property type="match status" value="1"/>
</dbReference>
<proteinExistence type="predicted"/>
<gene>
    <name evidence="4" type="ORF">ILEXP_LOCUS2999</name>
</gene>
<dbReference type="Proteomes" id="UP001642360">
    <property type="component" value="Unassembled WGS sequence"/>
</dbReference>
<evidence type="ECO:0000313" key="4">
    <source>
        <dbReference type="EMBL" id="CAK9136034.1"/>
    </source>
</evidence>
<evidence type="ECO:0000313" key="5">
    <source>
        <dbReference type="Proteomes" id="UP001642360"/>
    </source>
</evidence>
<dbReference type="EMBL" id="CAUOFW020000729">
    <property type="protein sequence ID" value="CAK9136034.1"/>
    <property type="molecule type" value="Genomic_DNA"/>
</dbReference>
<dbReference type="InterPro" id="IPR044645">
    <property type="entry name" value="DG1/EMB2279-like"/>
</dbReference>
<feature type="region of interest" description="Disordered" evidence="3">
    <location>
        <begin position="48"/>
        <end position="69"/>
    </location>
</feature>
<dbReference type="AlphaFoldDB" id="A0ABC8QTH7"/>
<comment type="caution">
    <text evidence="4">The sequence shown here is derived from an EMBL/GenBank/DDBJ whole genome shotgun (WGS) entry which is preliminary data.</text>
</comment>
<feature type="repeat" description="PPR" evidence="2">
    <location>
        <begin position="408"/>
        <end position="442"/>
    </location>
</feature>
<evidence type="ECO:0000256" key="3">
    <source>
        <dbReference type="SAM" id="MobiDB-lite"/>
    </source>
</evidence>
<sequence length="898" mass="102042">MEASPVLPRFPPPPIQSDTQKIKQNLLQKGVYPTPKIIHTLRKKELQKSKRRLAKQTAQSQPLTDSQKQAIAEETHFQTIKSEYKTFTKAIDTRSGTRMVGRPWESLERLKLRELASESELYGGEKLRTEHLRELSDVIENERDKLRWLLDDDIEMEEGLFGNERRNWAPPKQRRGGDVEAIQFLVDRLSGCAELTVKDWKFSKMMKQSGLQFTEGQLLKIVERLGDKGQWRHASSLVEWVYSSKEHRHYKSRFVYTKLLAVLGKARRPHEALQVFNLMRGDCHIYPDMPAYHSIAVALGQAGLLKELINIIECMKQKPSKGIKNMCRKNWDPILQPDAVVYNAVLNACVPTRQWRGVYWVFEQLRKSGLKPNGATYGLAMEVMLQSGKYDLVHEFFKKMKRSGVALKALTYKVLVKAFWVESKVDEAVQAVREMEQRGVVGIACVYYELACCLCNTGRWQEAMVEIEKLKRLPRTKPLEVTFTGMILSSMDGGHIDDCVSIFEHSKDHCAPDIGIVNAMLKVYAQNDMFSKAKDLFEETKTANPGFNMCRNDNTSSSVSPDAYTYSSMLKASARALQWEYFEYVYKEMALSGYQLNPKKHAVLLVEASRAGKWYLLEHAFDTILEAGDIPPPSFFTEMVCQAIVRHDYERALASVNTIAHAPFQVSEHQWKDLFEENRDRISRTSLKELLDTLCNYDLSKEATVSNFSRVLQSLCAPGSSNVLLESVAFGNVTASELPSDGCNRGFLGDGSIDMHPTSTVGLDLPARTLNYNPREDLQVNKGSVISVSSDNLISNDREEGVDICLKSANYGDRMAKHLADDLEPIGSIDSADCFHDRNSEYIEHGDFDVVNELDLDMSTHEVGDSHVSDLPSAYEILEIWKESRKKDGIYFPFLGWK</sequence>
<feature type="repeat" description="PPR" evidence="2">
    <location>
        <begin position="338"/>
        <end position="372"/>
    </location>
</feature>
<dbReference type="InterPro" id="IPR011990">
    <property type="entry name" value="TPR-like_helical_dom_sf"/>
</dbReference>
<dbReference type="PANTHER" id="PTHR46935">
    <property type="entry name" value="OS01G0674700 PROTEIN"/>
    <property type="match status" value="1"/>
</dbReference>
<dbReference type="Gene3D" id="1.25.40.10">
    <property type="entry name" value="Tetratricopeptide repeat domain"/>
    <property type="match status" value="3"/>
</dbReference>
<feature type="repeat" description="PPR" evidence="2">
    <location>
        <begin position="562"/>
        <end position="596"/>
    </location>
</feature>